<dbReference type="Gene3D" id="3.30.70.100">
    <property type="match status" value="2"/>
</dbReference>
<dbReference type="InterPro" id="IPR011008">
    <property type="entry name" value="Dimeric_a/b-barrel"/>
</dbReference>
<dbReference type="GO" id="GO:0000423">
    <property type="term" value="P:mitophagy"/>
    <property type="evidence" value="ECO:0007669"/>
    <property type="project" value="UniProtKB-ARBA"/>
</dbReference>
<dbReference type="Proteomes" id="UP001174909">
    <property type="component" value="Unassembled WGS sequence"/>
</dbReference>
<accession>A0AA35S8C0</accession>
<dbReference type="Pfam" id="PF07978">
    <property type="entry name" value="NIPSNAP"/>
    <property type="match status" value="2"/>
</dbReference>
<comment type="caution">
    <text evidence="3">The sequence shown here is derived from an EMBL/GenBank/DDBJ whole genome shotgun (WGS) entry which is preliminary data.</text>
</comment>
<feature type="domain" description="NIPSNAP" evidence="2">
    <location>
        <begin position="3"/>
        <end position="95"/>
    </location>
</feature>
<keyword evidence="4" id="KW-1185">Reference proteome</keyword>
<evidence type="ECO:0000256" key="1">
    <source>
        <dbReference type="ARBA" id="ARBA00005291"/>
    </source>
</evidence>
<feature type="domain" description="NIPSNAP" evidence="2">
    <location>
        <begin position="109"/>
        <end position="202"/>
    </location>
</feature>
<reference evidence="3" key="1">
    <citation type="submission" date="2023-03" db="EMBL/GenBank/DDBJ databases">
        <authorList>
            <person name="Steffen K."/>
            <person name="Cardenas P."/>
        </authorList>
    </citation>
    <scope>NUCLEOTIDE SEQUENCE</scope>
</reference>
<sequence>MIYEVRTYTLEPGTVPQFEESFAEALPHREKYSPLAAFWHSDIGVLNQVVHVWGYEDLLERGKIRAEATKDPNWPPRDTSMIMNMESEIWNPAPFMRPLGGGQELGDVYEMRIYTYKPGSIPELLSRWEKALPWREQFSPCVAAMHTELGALNRWMHIWPYKDLNHRNEIRKASSGTPNWPSGAPGRIRQENKILIPASFSPMR</sequence>
<dbReference type="SUPFAM" id="SSF54909">
    <property type="entry name" value="Dimeric alpha+beta barrel"/>
    <property type="match status" value="2"/>
</dbReference>
<gene>
    <name evidence="3" type="ORF">GBAR_LOCUS13880</name>
</gene>
<dbReference type="PANTHER" id="PTHR21017:SF17">
    <property type="entry name" value="PROTEIN NIPSNAP"/>
    <property type="match status" value="1"/>
</dbReference>
<evidence type="ECO:0000313" key="3">
    <source>
        <dbReference type="EMBL" id="CAI8023781.1"/>
    </source>
</evidence>
<dbReference type="PANTHER" id="PTHR21017">
    <property type="entry name" value="NIPSNAP-RELATED"/>
    <property type="match status" value="1"/>
</dbReference>
<proteinExistence type="inferred from homology"/>
<evidence type="ECO:0000259" key="2">
    <source>
        <dbReference type="Pfam" id="PF07978"/>
    </source>
</evidence>
<dbReference type="AlphaFoldDB" id="A0AA35S8C0"/>
<dbReference type="EMBL" id="CASHTH010002030">
    <property type="protein sequence ID" value="CAI8023781.1"/>
    <property type="molecule type" value="Genomic_DNA"/>
</dbReference>
<dbReference type="InterPro" id="IPR051557">
    <property type="entry name" value="NipSnap_domain"/>
</dbReference>
<dbReference type="InterPro" id="IPR012577">
    <property type="entry name" value="NIPSNAP"/>
</dbReference>
<protein>
    <submittedName>
        <fullName evidence="3">Protein NipSnap homolog 3A</fullName>
    </submittedName>
</protein>
<name>A0AA35S8C0_GEOBA</name>
<comment type="similarity">
    <text evidence="1">Belongs to the NipSnap family.</text>
</comment>
<evidence type="ECO:0000313" key="4">
    <source>
        <dbReference type="Proteomes" id="UP001174909"/>
    </source>
</evidence>
<dbReference type="GO" id="GO:0005739">
    <property type="term" value="C:mitochondrion"/>
    <property type="evidence" value="ECO:0007669"/>
    <property type="project" value="TreeGrafter"/>
</dbReference>
<organism evidence="3 4">
    <name type="scientific">Geodia barretti</name>
    <name type="common">Barrett's horny sponge</name>
    <dbReference type="NCBI Taxonomy" id="519541"/>
    <lineage>
        <taxon>Eukaryota</taxon>
        <taxon>Metazoa</taxon>
        <taxon>Porifera</taxon>
        <taxon>Demospongiae</taxon>
        <taxon>Heteroscleromorpha</taxon>
        <taxon>Tetractinellida</taxon>
        <taxon>Astrophorina</taxon>
        <taxon>Geodiidae</taxon>
        <taxon>Geodia</taxon>
    </lineage>
</organism>